<evidence type="ECO:0000256" key="1">
    <source>
        <dbReference type="SAM" id="MobiDB-lite"/>
    </source>
</evidence>
<gene>
    <name evidence="3" type="ORF">SYK_32190</name>
</gene>
<sequence length="310" mass="33464">MRKFVMALAMVLTAMCGTAVAESVTGVVERSEDGGKTYYRLYDSGMGFLVGCSDESELTPEVRELLANNVGKKATVNGLVIDHPTWGFCVDGPELSGVKSNSEEAESNSQQAVRTGDVGQEKAASTIKSADRSDVLLAEAANALARQDITDMGITVYDHVMPADQCGDSAICSLVTTFYVDDAGAFKWETFSSHDRWGGKMRKFELSEEETKRLVELLGEATQRAEVALRNKEEFTEKLGEAGCVRVSFASLPGGVSSLVMLSIYDKPFLLGQEVLYSVSFTVGYKPTESVGLKYKILAAPGVIKSRSAQ</sequence>
<feature type="signal peptide" evidence="2">
    <location>
        <begin position="1"/>
        <end position="21"/>
    </location>
</feature>
<proteinExistence type="predicted"/>
<dbReference type="RefSeq" id="WP_281761349.1">
    <property type="nucleotide sequence ID" value="NZ_AP026709.1"/>
</dbReference>
<protein>
    <submittedName>
        <fullName evidence="3">Uncharacterized protein</fullName>
    </submittedName>
</protein>
<accession>A0ABN6S945</accession>
<feature type="chain" id="PRO_5047083852" evidence="2">
    <location>
        <begin position="22"/>
        <end position="310"/>
    </location>
</feature>
<organism evidence="3 4">
    <name type="scientific">Pseudodesulfovibrio nedwellii</name>
    <dbReference type="NCBI Taxonomy" id="2973072"/>
    <lineage>
        <taxon>Bacteria</taxon>
        <taxon>Pseudomonadati</taxon>
        <taxon>Thermodesulfobacteriota</taxon>
        <taxon>Desulfovibrionia</taxon>
        <taxon>Desulfovibrionales</taxon>
        <taxon>Desulfovibrionaceae</taxon>
    </lineage>
</organism>
<evidence type="ECO:0000313" key="3">
    <source>
        <dbReference type="EMBL" id="BDQ38859.1"/>
    </source>
</evidence>
<evidence type="ECO:0000256" key="2">
    <source>
        <dbReference type="SAM" id="SignalP"/>
    </source>
</evidence>
<keyword evidence="4" id="KW-1185">Reference proteome</keyword>
<feature type="region of interest" description="Disordered" evidence="1">
    <location>
        <begin position="99"/>
        <end position="120"/>
    </location>
</feature>
<name>A0ABN6S945_9BACT</name>
<reference evidence="3 4" key="1">
    <citation type="submission" date="2022-08" db="EMBL/GenBank/DDBJ databases">
        <title>Genome Sequence of the sulphate-reducing bacterium, Pseudodesulfovibrio sp. SYK.</title>
        <authorList>
            <person name="Kondo R."/>
            <person name="Kataoka T."/>
        </authorList>
    </citation>
    <scope>NUCLEOTIDE SEQUENCE [LARGE SCALE GENOMIC DNA]</scope>
    <source>
        <strain evidence="3 4">SYK</strain>
    </source>
</reference>
<keyword evidence="2" id="KW-0732">Signal</keyword>
<evidence type="ECO:0000313" key="4">
    <source>
        <dbReference type="Proteomes" id="UP001317742"/>
    </source>
</evidence>
<dbReference type="Proteomes" id="UP001317742">
    <property type="component" value="Chromosome"/>
</dbReference>
<dbReference type="EMBL" id="AP026709">
    <property type="protein sequence ID" value="BDQ38859.1"/>
    <property type="molecule type" value="Genomic_DNA"/>
</dbReference>